<dbReference type="VEuPathDB" id="FungiDB:PHYBLDRAFT_143107"/>
<name>A0A162ULC7_PHYB8</name>
<feature type="region of interest" description="Disordered" evidence="1">
    <location>
        <begin position="1"/>
        <end position="34"/>
    </location>
</feature>
<dbReference type="AlphaFoldDB" id="A0A162ULC7"/>
<proteinExistence type="predicted"/>
<dbReference type="RefSeq" id="XP_018294163.1">
    <property type="nucleotide sequence ID" value="XM_018430935.1"/>
</dbReference>
<dbReference type="GeneID" id="28991841"/>
<accession>A0A162ULC7</accession>
<sequence length="94" mass="10820">MPAPPNLDHESDSMTLGYRTSRFPTVPSNHRHKTDYNTERGLATIDIISREPENGRPCQLSWTTLFVQPSQLHRLRPLKDVNAAIHLIRASYQR</sequence>
<protein>
    <submittedName>
        <fullName evidence="2">Uncharacterized protein</fullName>
    </submittedName>
</protein>
<dbReference type="Proteomes" id="UP000077315">
    <property type="component" value="Unassembled WGS sequence"/>
</dbReference>
<gene>
    <name evidence="2" type="ORF">PHYBLDRAFT_143107</name>
</gene>
<dbReference type="EMBL" id="KV440976">
    <property type="protein sequence ID" value="OAD76123.1"/>
    <property type="molecule type" value="Genomic_DNA"/>
</dbReference>
<evidence type="ECO:0000313" key="2">
    <source>
        <dbReference type="EMBL" id="OAD76123.1"/>
    </source>
</evidence>
<evidence type="ECO:0000313" key="3">
    <source>
        <dbReference type="Proteomes" id="UP000077315"/>
    </source>
</evidence>
<dbReference type="InParanoid" id="A0A162ULC7"/>
<keyword evidence="3" id="KW-1185">Reference proteome</keyword>
<evidence type="ECO:0000256" key="1">
    <source>
        <dbReference type="SAM" id="MobiDB-lite"/>
    </source>
</evidence>
<reference evidence="3" key="1">
    <citation type="submission" date="2015-06" db="EMBL/GenBank/DDBJ databases">
        <title>Expansion of signal transduction pathways in fungi by whole-genome duplication.</title>
        <authorList>
            <consortium name="DOE Joint Genome Institute"/>
            <person name="Corrochano L.M."/>
            <person name="Kuo A."/>
            <person name="Marcet-Houben M."/>
            <person name="Polaino S."/>
            <person name="Salamov A."/>
            <person name="Villalobos J.M."/>
            <person name="Alvarez M.I."/>
            <person name="Avalos J."/>
            <person name="Benito E.P."/>
            <person name="Benoit I."/>
            <person name="Burger G."/>
            <person name="Camino L.P."/>
            <person name="Canovas D."/>
            <person name="Cerda-Olmedo E."/>
            <person name="Cheng J.-F."/>
            <person name="Dominguez A."/>
            <person name="Elias M."/>
            <person name="Eslava A.P."/>
            <person name="Glaser F."/>
            <person name="Grimwood J."/>
            <person name="Gutierrez G."/>
            <person name="Heitman J."/>
            <person name="Henrissat B."/>
            <person name="Iturriaga E.A."/>
            <person name="Lang B.F."/>
            <person name="Lavin J.L."/>
            <person name="Lee S."/>
            <person name="Li W."/>
            <person name="Lindquist E."/>
            <person name="Lopez-Garcia S."/>
            <person name="Luque E.M."/>
            <person name="Marcos A.T."/>
            <person name="Martin J."/>
            <person name="McCluskey K."/>
            <person name="Medina H.R."/>
            <person name="Miralles-Duran A."/>
            <person name="Miyazaki A."/>
            <person name="Munoz-Torres E."/>
            <person name="Oguiza J.A."/>
            <person name="Ohm R."/>
            <person name="Olmedo M."/>
            <person name="Orejas M."/>
            <person name="Ortiz-Castellanos L."/>
            <person name="Pisabarro A.G."/>
            <person name="Rodriguez-Romero J."/>
            <person name="Ruiz-Herrera J."/>
            <person name="Ruiz-Vazquez R."/>
            <person name="Sanz C."/>
            <person name="Schackwitz W."/>
            <person name="Schmutz J."/>
            <person name="Shahriari M."/>
            <person name="Shelest E."/>
            <person name="Silva-Franco F."/>
            <person name="Soanes D."/>
            <person name="Syed K."/>
            <person name="Tagua V.G."/>
            <person name="Talbot N.J."/>
            <person name="Thon M."/>
            <person name="De vries R.P."/>
            <person name="Wiebenga A."/>
            <person name="Yadav J.S."/>
            <person name="Braun E.L."/>
            <person name="Baker S."/>
            <person name="Garre V."/>
            <person name="Horwitz B."/>
            <person name="Torres-Martinez S."/>
            <person name="Idnurm A."/>
            <person name="Herrera-Estrella A."/>
            <person name="Gabaldon T."/>
            <person name="Grigoriev I.V."/>
        </authorList>
    </citation>
    <scope>NUCLEOTIDE SEQUENCE [LARGE SCALE GENOMIC DNA]</scope>
    <source>
        <strain evidence="3">NRRL 1555(-)</strain>
    </source>
</reference>
<organism evidence="2 3">
    <name type="scientific">Phycomyces blakesleeanus (strain ATCC 8743b / DSM 1359 / FGSC 10004 / NBRC 33097 / NRRL 1555)</name>
    <dbReference type="NCBI Taxonomy" id="763407"/>
    <lineage>
        <taxon>Eukaryota</taxon>
        <taxon>Fungi</taxon>
        <taxon>Fungi incertae sedis</taxon>
        <taxon>Mucoromycota</taxon>
        <taxon>Mucoromycotina</taxon>
        <taxon>Mucoromycetes</taxon>
        <taxon>Mucorales</taxon>
        <taxon>Phycomycetaceae</taxon>
        <taxon>Phycomyces</taxon>
    </lineage>
</organism>